<dbReference type="GO" id="GO:0000287">
    <property type="term" value="F:magnesium ion binding"/>
    <property type="evidence" value="ECO:0007669"/>
    <property type="project" value="UniProtKB-UniRule"/>
</dbReference>
<organism evidence="10 11">
    <name type="scientific">Helicobacter cinaedi</name>
    <dbReference type="NCBI Taxonomy" id="213"/>
    <lineage>
        <taxon>Bacteria</taxon>
        <taxon>Pseudomonadati</taxon>
        <taxon>Campylobacterota</taxon>
        <taxon>Epsilonproteobacteria</taxon>
        <taxon>Campylobacterales</taxon>
        <taxon>Helicobacteraceae</taxon>
        <taxon>Helicobacter</taxon>
    </lineage>
</organism>
<dbReference type="Gene3D" id="3.90.470.20">
    <property type="entry name" value="4'-phosphopantetheinyl transferase domain"/>
    <property type="match status" value="1"/>
</dbReference>
<comment type="cofactor">
    <cofactor evidence="8">
        <name>Mg(2+)</name>
        <dbReference type="ChEBI" id="CHEBI:18420"/>
    </cofactor>
</comment>
<evidence type="ECO:0000256" key="8">
    <source>
        <dbReference type="HAMAP-Rule" id="MF_00101"/>
    </source>
</evidence>
<dbReference type="EMBL" id="UGHZ01000001">
    <property type="protein sequence ID" value="STP09120.1"/>
    <property type="molecule type" value="Genomic_DNA"/>
</dbReference>
<keyword evidence="2 8" id="KW-0808">Transferase</keyword>
<evidence type="ECO:0000256" key="3">
    <source>
        <dbReference type="ARBA" id="ARBA00022723"/>
    </source>
</evidence>
<dbReference type="InterPro" id="IPR002582">
    <property type="entry name" value="ACPS"/>
</dbReference>
<accession>A0A377JMW1</accession>
<keyword evidence="4 8" id="KW-0276">Fatty acid metabolism</keyword>
<evidence type="ECO:0000259" key="9">
    <source>
        <dbReference type="Pfam" id="PF01648"/>
    </source>
</evidence>
<protein>
    <recommendedName>
        <fullName evidence="8">Holo-[acyl-carrier-protein] synthase</fullName>
        <shortName evidence="8">Holo-ACP synthase</shortName>
        <ecNumber evidence="8">2.7.8.7</ecNumber>
    </recommendedName>
    <alternativeName>
        <fullName evidence="8">4'-phosphopantetheinyl transferase AcpS</fullName>
    </alternativeName>
</protein>
<reference evidence="10 11" key="1">
    <citation type="submission" date="2018-06" db="EMBL/GenBank/DDBJ databases">
        <authorList>
            <consortium name="Pathogen Informatics"/>
            <person name="Doyle S."/>
        </authorList>
    </citation>
    <scope>NUCLEOTIDE SEQUENCE [LARGE SCALE GENOMIC DNA]</scope>
    <source>
        <strain evidence="10 11">NCTC12221</strain>
    </source>
</reference>
<dbReference type="SUPFAM" id="SSF56214">
    <property type="entry name" value="4'-phosphopantetheinyl transferase"/>
    <property type="match status" value="1"/>
</dbReference>
<keyword evidence="6 8" id="KW-0443">Lipid metabolism</keyword>
<sequence>MLGIDIVSIERMRRLVERFGIKGLRRFLSADEIGLCYKDSSKAFNISRIAGFWAAKEACAKALGVGICKELSFLDMTISKDSKNAPLMNLAQSKMREFGIDEIALSISHDGGFAIAAVLCKRCEKA</sequence>
<keyword evidence="1 8" id="KW-0444">Lipid biosynthesis</keyword>
<name>A0A377JMW1_9HELI</name>
<dbReference type="Pfam" id="PF01648">
    <property type="entry name" value="ACPS"/>
    <property type="match status" value="1"/>
</dbReference>
<dbReference type="InterPro" id="IPR008278">
    <property type="entry name" value="4-PPantetheinyl_Trfase_dom"/>
</dbReference>
<evidence type="ECO:0000256" key="2">
    <source>
        <dbReference type="ARBA" id="ARBA00022679"/>
    </source>
</evidence>
<dbReference type="NCBIfam" id="TIGR00556">
    <property type="entry name" value="pantethn_trn"/>
    <property type="match status" value="1"/>
</dbReference>
<evidence type="ECO:0000256" key="1">
    <source>
        <dbReference type="ARBA" id="ARBA00022516"/>
    </source>
</evidence>
<gene>
    <name evidence="8 10" type="primary">acpS</name>
    <name evidence="10" type="ORF">NCTC12221_00550</name>
</gene>
<dbReference type="AlphaFoldDB" id="A0A377JMW1"/>
<comment type="catalytic activity">
    <reaction evidence="8">
        <text>apo-[ACP] + CoA = holo-[ACP] + adenosine 3',5'-bisphosphate + H(+)</text>
        <dbReference type="Rhea" id="RHEA:12068"/>
        <dbReference type="Rhea" id="RHEA-COMP:9685"/>
        <dbReference type="Rhea" id="RHEA-COMP:9690"/>
        <dbReference type="ChEBI" id="CHEBI:15378"/>
        <dbReference type="ChEBI" id="CHEBI:29999"/>
        <dbReference type="ChEBI" id="CHEBI:57287"/>
        <dbReference type="ChEBI" id="CHEBI:58343"/>
        <dbReference type="ChEBI" id="CHEBI:64479"/>
        <dbReference type="EC" id="2.7.8.7"/>
    </reaction>
</comment>
<feature type="domain" description="4'-phosphopantetheinyl transferase" evidence="9">
    <location>
        <begin position="2"/>
        <end position="95"/>
    </location>
</feature>
<dbReference type="GO" id="GO:0008897">
    <property type="term" value="F:holo-[acyl-carrier-protein] synthase activity"/>
    <property type="evidence" value="ECO:0007669"/>
    <property type="project" value="UniProtKB-UniRule"/>
</dbReference>
<feature type="binding site" evidence="8">
    <location>
        <position position="5"/>
    </location>
    <ligand>
        <name>Mg(2+)</name>
        <dbReference type="ChEBI" id="CHEBI:18420"/>
    </ligand>
</feature>
<evidence type="ECO:0000313" key="11">
    <source>
        <dbReference type="Proteomes" id="UP000255335"/>
    </source>
</evidence>
<comment type="subcellular location">
    <subcellularLocation>
        <location evidence="8">Cytoplasm</location>
    </subcellularLocation>
</comment>
<dbReference type="Proteomes" id="UP000255335">
    <property type="component" value="Unassembled WGS sequence"/>
</dbReference>
<dbReference type="InterPro" id="IPR037143">
    <property type="entry name" value="4-PPantetheinyl_Trfase_dom_sf"/>
</dbReference>
<comment type="similarity">
    <text evidence="8">Belongs to the P-Pant transferase superfamily. AcpS family.</text>
</comment>
<dbReference type="RefSeq" id="WP_115025881.1">
    <property type="nucleotide sequence ID" value="NZ_UGHZ01000001.1"/>
</dbReference>
<keyword evidence="7 8" id="KW-0275">Fatty acid biosynthesis</keyword>
<dbReference type="InterPro" id="IPR004568">
    <property type="entry name" value="Ppantetheine-prot_Trfase_dom"/>
</dbReference>
<comment type="function">
    <text evidence="8">Transfers the 4'-phosphopantetheine moiety from coenzyme A to a Ser of acyl-carrier-protein.</text>
</comment>
<proteinExistence type="inferred from homology"/>
<evidence type="ECO:0000256" key="6">
    <source>
        <dbReference type="ARBA" id="ARBA00023098"/>
    </source>
</evidence>
<evidence type="ECO:0000256" key="4">
    <source>
        <dbReference type="ARBA" id="ARBA00022832"/>
    </source>
</evidence>
<evidence type="ECO:0000256" key="7">
    <source>
        <dbReference type="ARBA" id="ARBA00023160"/>
    </source>
</evidence>
<dbReference type="HAMAP" id="MF_00101">
    <property type="entry name" value="AcpS"/>
    <property type="match status" value="1"/>
</dbReference>
<dbReference type="EC" id="2.7.8.7" evidence="8"/>
<keyword evidence="3 8" id="KW-0479">Metal-binding</keyword>
<keyword evidence="8" id="KW-0963">Cytoplasm</keyword>
<dbReference type="NCBIfam" id="TIGR00516">
    <property type="entry name" value="acpS"/>
    <property type="match status" value="1"/>
</dbReference>
<feature type="binding site" evidence="8">
    <location>
        <position position="57"/>
    </location>
    <ligand>
        <name>Mg(2+)</name>
        <dbReference type="ChEBI" id="CHEBI:18420"/>
    </ligand>
</feature>
<evidence type="ECO:0000256" key="5">
    <source>
        <dbReference type="ARBA" id="ARBA00022842"/>
    </source>
</evidence>
<dbReference type="GO" id="GO:0005737">
    <property type="term" value="C:cytoplasm"/>
    <property type="evidence" value="ECO:0007669"/>
    <property type="project" value="UniProtKB-SubCell"/>
</dbReference>
<keyword evidence="5 8" id="KW-0460">Magnesium</keyword>
<dbReference type="GO" id="GO:0006633">
    <property type="term" value="P:fatty acid biosynthetic process"/>
    <property type="evidence" value="ECO:0007669"/>
    <property type="project" value="UniProtKB-UniRule"/>
</dbReference>
<evidence type="ECO:0000313" key="10">
    <source>
        <dbReference type="EMBL" id="STP09120.1"/>
    </source>
</evidence>